<dbReference type="EC" id="2.4.-.-" evidence="4"/>
<accession>A0ABW2YWP6</accession>
<keyword evidence="2 4" id="KW-0808">Transferase</keyword>
<name>A0ABW2YWP6_9SPHI</name>
<dbReference type="Proteomes" id="UP001596958">
    <property type="component" value="Unassembled WGS sequence"/>
</dbReference>
<dbReference type="PANTHER" id="PTHR22916">
    <property type="entry name" value="GLYCOSYLTRANSFERASE"/>
    <property type="match status" value="1"/>
</dbReference>
<keyword evidence="1 4" id="KW-0328">Glycosyltransferase</keyword>
<protein>
    <submittedName>
        <fullName evidence="4">Glycosyltransferase</fullName>
        <ecNumber evidence="4">2.4.-.-</ecNumber>
    </submittedName>
</protein>
<gene>
    <name evidence="4" type="ORF">ACFQZS_11645</name>
</gene>
<proteinExistence type="predicted"/>
<organism evidence="4 5">
    <name type="scientific">Mucilaginibacter calamicampi</name>
    <dbReference type="NCBI Taxonomy" id="1302352"/>
    <lineage>
        <taxon>Bacteria</taxon>
        <taxon>Pseudomonadati</taxon>
        <taxon>Bacteroidota</taxon>
        <taxon>Sphingobacteriia</taxon>
        <taxon>Sphingobacteriales</taxon>
        <taxon>Sphingobacteriaceae</taxon>
        <taxon>Mucilaginibacter</taxon>
    </lineage>
</organism>
<evidence type="ECO:0000256" key="2">
    <source>
        <dbReference type="ARBA" id="ARBA00022679"/>
    </source>
</evidence>
<sequence>MVKVSIIVPIYNVEKYLPRCMNSLLHQTLVDVEFILVNDGSPDNCAALCNEYAMQDNRIKVLHKANAGLGFARNSGIELATGEFVAFIDSDDYVGPKMFEMLYNVAKINSSDTVYCGFNRVDENLTVRPVQEVKELTTFNSRDEINNFLVDMVGNEPSATADRKYQMSVWRAIYSKEIIDRYKIKFHSERQFISEDIIFHIDYLQMASKVAFLPDPLYFYCINGVSLSASYRKDRFERYKVLSVELDRKLSLLGLANYRQSVDRLFIGYVRSLIFSLKNYDMTNEERRAVLKEVSSDEFWHKVITRYPCNISPLKYRIATYLITHNCYKFLMLMAKTK</sequence>
<reference evidence="5" key="1">
    <citation type="journal article" date="2019" name="Int. J. Syst. Evol. Microbiol.">
        <title>The Global Catalogue of Microorganisms (GCM) 10K type strain sequencing project: providing services to taxonomists for standard genome sequencing and annotation.</title>
        <authorList>
            <consortium name="The Broad Institute Genomics Platform"/>
            <consortium name="The Broad Institute Genome Sequencing Center for Infectious Disease"/>
            <person name="Wu L."/>
            <person name="Ma J."/>
        </authorList>
    </citation>
    <scope>NUCLEOTIDE SEQUENCE [LARGE SCALE GENOMIC DNA]</scope>
    <source>
        <strain evidence="5">CCUG 63418</strain>
    </source>
</reference>
<comment type="caution">
    <text evidence="4">The sequence shown here is derived from an EMBL/GenBank/DDBJ whole genome shotgun (WGS) entry which is preliminary data.</text>
</comment>
<evidence type="ECO:0000313" key="5">
    <source>
        <dbReference type="Proteomes" id="UP001596958"/>
    </source>
</evidence>
<dbReference type="PANTHER" id="PTHR22916:SF51">
    <property type="entry name" value="GLYCOSYLTRANSFERASE EPSH-RELATED"/>
    <property type="match status" value="1"/>
</dbReference>
<dbReference type="Gene3D" id="3.90.550.10">
    <property type="entry name" value="Spore Coat Polysaccharide Biosynthesis Protein SpsA, Chain A"/>
    <property type="match status" value="1"/>
</dbReference>
<dbReference type="RefSeq" id="WP_377100380.1">
    <property type="nucleotide sequence ID" value="NZ_JBHTHU010000006.1"/>
</dbReference>
<dbReference type="SUPFAM" id="SSF53448">
    <property type="entry name" value="Nucleotide-diphospho-sugar transferases"/>
    <property type="match status" value="1"/>
</dbReference>
<evidence type="ECO:0000259" key="3">
    <source>
        <dbReference type="Pfam" id="PF00535"/>
    </source>
</evidence>
<dbReference type="GO" id="GO:0016757">
    <property type="term" value="F:glycosyltransferase activity"/>
    <property type="evidence" value="ECO:0007669"/>
    <property type="project" value="UniProtKB-KW"/>
</dbReference>
<evidence type="ECO:0000256" key="1">
    <source>
        <dbReference type="ARBA" id="ARBA00022676"/>
    </source>
</evidence>
<feature type="domain" description="Glycosyltransferase 2-like" evidence="3">
    <location>
        <begin position="5"/>
        <end position="133"/>
    </location>
</feature>
<dbReference type="InterPro" id="IPR029044">
    <property type="entry name" value="Nucleotide-diphossugar_trans"/>
</dbReference>
<dbReference type="CDD" id="cd00761">
    <property type="entry name" value="Glyco_tranf_GTA_type"/>
    <property type="match status" value="1"/>
</dbReference>
<keyword evidence="5" id="KW-1185">Reference proteome</keyword>
<dbReference type="InterPro" id="IPR001173">
    <property type="entry name" value="Glyco_trans_2-like"/>
</dbReference>
<dbReference type="Pfam" id="PF00535">
    <property type="entry name" value="Glycos_transf_2"/>
    <property type="match status" value="1"/>
</dbReference>
<evidence type="ECO:0000313" key="4">
    <source>
        <dbReference type="EMBL" id="MFD0750797.1"/>
    </source>
</evidence>
<dbReference type="EMBL" id="JBHTHU010000006">
    <property type="protein sequence ID" value="MFD0750797.1"/>
    <property type="molecule type" value="Genomic_DNA"/>
</dbReference>